<keyword evidence="3" id="KW-1185">Reference proteome</keyword>
<protein>
    <submittedName>
        <fullName evidence="2">Uncharacterized protein</fullName>
    </submittedName>
</protein>
<feature type="region of interest" description="Disordered" evidence="1">
    <location>
        <begin position="21"/>
        <end position="59"/>
    </location>
</feature>
<evidence type="ECO:0000313" key="2">
    <source>
        <dbReference type="EMBL" id="KAF7509336.1"/>
    </source>
</evidence>
<proteinExistence type="predicted"/>
<dbReference type="Proteomes" id="UP000606974">
    <property type="component" value="Unassembled WGS sequence"/>
</dbReference>
<gene>
    <name evidence="2" type="ORF">GJ744_008059</name>
</gene>
<sequence>MEELETICRIWKDANIGRQQTGVAEGGIDPGSDTAQRDIARSDIVGPDVTKPPNDYERRKSAMEQPLRYLQEARAGTINPKCQPSTINLEYACVMLQDQQKADRVFKWEYRDKADVSMKLFAHQVIGAAWMGPQ</sequence>
<reference evidence="2" key="1">
    <citation type="submission" date="2020-02" db="EMBL/GenBank/DDBJ databases">
        <authorList>
            <person name="Palmer J.M."/>
        </authorList>
    </citation>
    <scope>NUCLEOTIDE SEQUENCE</scope>
    <source>
        <strain evidence="2">EPUS1.4</strain>
        <tissue evidence="2">Thallus</tissue>
    </source>
</reference>
<comment type="caution">
    <text evidence="2">The sequence shown here is derived from an EMBL/GenBank/DDBJ whole genome shotgun (WGS) entry which is preliminary data.</text>
</comment>
<accession>A0A8H7E746</accession>
<organism evidence="2 3">
    <name type="scientific">Endocarpon pusillum</name>
    <dbReference type="NCBI Taxonomy" id="364733"/>
    <lineage>
        <taxon>Eukaryota</taxon>
        <taxon>Fungi</taxon>
        <taxon>Dikarya</taxon>
        <taxon>Ascomycota</taxon>
        <taxon>Pezizomycotina</taxon>
        <taxon>Eurotiomycetes</taxon>
        <taxon>Chaetothyriomycetidae</taxon>
        <taxon>Verrucariales</taxon>
        <taxon>Verrucariaceae</taxon>
        <taxon>Endocarpon</taxon>
    </lineage>
</organism>
<evidence type="ECO:0000313" key="3">
    <source>
        <dbReference type="Proteomes" id="UP000606974"/>
    </source>
</evidence>
<dbReference type="EMBL" id="JAACFV010000042">
    <property type="protein sequence ID" value="KAF7509336.1"/>
    <property type="molecule type" value="Genomic_DNA"/>
</dbReference>
<evidence type="ECO:0000256" key="1">
    <source>
        <dbReference type="SAM" id="MobiDB-lite"/>
    </source>
</evidence>
<dbReference type="AlphaFoldDB" id="A0A8H7E746"/>
<name>A0A8H7E746_9EURO</name>